<dbReference type="EMBL" id="BSUO01000001">
    <property type="protein sequence ID" value="GMA39112.1"/>
    <property type="molecule type" value="Genomic_DNA"/>
</dbReference>
<reference evidence="5" key="1">
    <citation type="journal article" date="2019" name="Int. J. Syst. Evol. Microbiol.">
        <title>The Global Catalogue of Microorganisms (GCM) 10K type strain sequencing project: providing services to taxonomists for standard genome sequencing and annotation.</title>
        <authorList>
            <consortium name="The Broad Institute Genomics Platform"/>
            <consortium name="The Broad Institute Genome Sequencing Center for Infectious Disease"/>
            <person name="Wu L."/>
            <person name="Ma J."/>
        </authorList>
    </citation>
    <scope>NUCLEOTIDE SEQUENCE [LARGE SCALE GENOMIC DNA]</scope>
    <source>
        <strain evidence="5">NBRC 113072</strain>
    </source>
</reference>
<comment type="caution">
    <text evidence="4">The sequence shown here is derived from an EMBL/GenBank/DDBJ whole genome shotgun (WGS) entry which is preliminary data.</text>
</comment>
<dbReference type="SUPFAM" id="SSF55729">
    <property type="entry name" value="Acyl-CoA N-acyltransferases (Nat)"/>
    <property type="match status" value="1"/>
</dbReference>
<name>A0ABQ6IQW1_9MICO</name>
<evidence type="ECO:0000313" key="4">
    <source>
        <dbReference type="EMBL" id="GMA39112.1"/>
    </source>
</evidence>
<dbReference type="PROSITE" id="PS51186">
    <property type="entry name" value="GNAT"/>
    <property type="match status" value="1"/>
</dbReference>
<sequence>MSGTRPGAQSASGATPIVVRPAIGDDLEGVVNVGRTTWQTTYTSILPPELLELFLAKWWTKDANIPAIRGRRTFVADRGGRIVGMASYGTHEGRLIVWKIYVLDEAQGQGVGGRLLEAVYERASEGHDSVYLSFTDGNAAAYDFARSHGYVEDHREAQSGLPDLIWMRHDFADPGPAEGRASGTGEESVGSA</sequence>
<dbReference type="Proteomes" id="UP001157126">
    <property type="component" value="Unassembled WGS sequence"/>
</dbReference>
<dbReference type="PANTHER" id="PTHR43877">
    <property type="entry name" value="AMINOALKYLPHOSPHONATE N-ACETYLTRANSFERASE-RELATED-RELATED"/>
    <property type="match status" value="1"/>
</dbReference>
<dbReference type="InterPro" id="IPR000182">
    <property type="entry name" value="GNAT_dom"/>
</dbReference>
<evidence type="ECO:0000259" key="3">
    <source>
        <dbReference type="PROSITE" id="PS51186"/>
    </source>
</evidence>
<gene>
    <name evidence="4" type="ORF">GCM10025883_11570</name>
</gene>
<protein>
    <submittedName>
        <fullName evidence="4">N-acetyltransferase</fullName>
    </submittedName>
</protein>
<organism evidence="4 5">
    <name type="scientific">Mobilicoccus caccae</name>
    <dbReference type="NCBI Taxonomy" id="1859295"/>
    <lineage>
        <taxon>Bacteria</taxon>
        <taxon>Bacillati</taxon>
        <taxon>Actinomycetota</taxon>
        <taxon>Actinomycetes</taxon>
        <taxon>Micrococcales</taxon>
        <taxon>Dermatophilaceae</taxon>
        <taxon>Mobilicoccus</taxon>
    </lineage>
</organism>
<keyword evidence="5" id="KW-1185">Reference proteome</keyword>
<keyword evidence="1" id="KW-0808">Transferase</keyword>
<dbReference type="CDD" id="cd04301">
    <property type="entry name" value="NAT_SF"/>
    <property type="match status" value="1"/>
</dbReference>
<feature type="domain" description="N-acetyltransferase" evidence="3">
    <location>
        <begin position="17"/>
        <end position="172"/>
    </location>
</feature>
<keyword evidence="2" id="KW-0012">Acyltransferase</keyword>
<dbReference type="InterPro" id="IPR050832">
    <property type="entry name" value="Bact_Acetyltransf"/>
</dbReference>
<evidence type="ECO:0000313" key="5">
    <source>
        <dbReference type="Proteomes" id="UP001157126"/>
    </source>
</evidence>
<dbReference type="Pfam" id="PF13508">
    <property type="entry name" value="Acetyltransf_7"/>
    <property type="match status" value="1"/>
</dbReference>
<dbReference type="RefSeq" id="WP_284303090.1">
    <property type="nucleotide sequence ID" value="NZ_BSUO01000001.1"/>
</dbReference>
<proteinExistence type="predicted"/>
<dbReference type="Gene3D" id="3.40.630.30">
    <property type="match status" value="1"/>
</dbReference>
<accession>A0ABQ6IQW1</accession>
<evidence type="ECO:0000256" key="2">
    <source>
        <dbReference type="ARBA" id="ARBA00023315"/>
    </source>
</evidence>
<dbReference type="InterPro" id="IPR016181">
    <property type="entry name" value="Acyl_CoA_acyltransferase"/>
</dbReference>
<evidence type="ECO:0000256" key="1">
    <source>
        <dbReference type="ARBA" id="ARBA00022679"/>
    </source>
</evidence>